<dbReference type="PANTHER" id="PTHR32322:SF2">
    <property type="entry name" value="EAMA DOMAIN-CONTAINING PROTEIN"/>
    <property type="match status" value="1"/>
</dbReference>
<evidence type="ECO:0000259" key="8">
    <source>
        <dbReference type="Pfam" id="PF00892"/>
    </source>
</evidence>
<keyword evidence="4 6" id="KW-1133">Transmembrane helix</keyword>
<evidence type="ECO:0000256" key="5">
    <source>
        <dbReference type="ARBA" id="ARBA00023136"/>
    </source>
</evidence>
<reference evidence="9 10" key="1">
    <citation type="submission" date="2020-03" db="EMBL/GenBank/DDBJ databases">
        <title>Genomic Encyclopedia of Type Strains, Phase IV (KMG-IV): sequencing the most valuable type-strain genomes for metagenomic binning, comparative biology and taxonomic classification.</title>
        <authorList>
            <person name="Goeker M."/>
        </authorList>
    </citation>
    <scope>NUCLEOTIDE SEQUENCE [LARGE SCALE GENOMIC DNA]</scope>
    <source>
        <strain evidence="9 10">DSM 24233</strain>
    </source>
</reference>
<evidence type="ECO:0000256" key="3">
    <source>
        <dbReference type="ARBA" id="ARBA00022692"/>
    </source>
</evidence>
<comment type="subcellular location">
    <subcellularLocation>
        <location evidence="1">Membrane</location>
        <topology evidence="1">Multi-pass membrane protein</topology>
    </subcellularLocation>
</comment>
<dbReference type="Pfam" id="PF00892">
    <property type="entry name" value="EamA"/>
    <property type="match status" value="2"/>
</dbReference>
<evidence type="ECO:0000313" key="10">
    <source>
        <dbReference type="Proteomes" id="UP000580856"/>
    </source>
</evidence>
<evidence type="ECO:0000313" key="9">
    <source>
        <dbReference type="EMBL" id="NJB69143.1"/>
    </source>
</evidence>
<feature type="transmembrane region" description="Helical" evidence="6">
    <location>
        <begin position="214"/>
        <end position="235"/>
    </location>
</feature>
<dbReference type="EMBL" id="JAATJA010000004">
    <property type="protein sequence ID" value="NJB69143.1"/>
    <property type="molecule type" value="Genomic_DNA"/>
</dbReference>
<comment type="similarity">
    <text evidence="2">Belongs to the EamA transporter family.</text>
</comment>
<evidence type="ECO:0000256" key="6">
    <source>
        <dbReference type="SAM" id="Phobius"/>
    </source>
</evidence>
<sequence length="301" mass="31489">MNHDFSIKGALLVLGGALCFSTSGFAQALVAGDGASPLLIGAVRMLIGGLALTLWCAWRGILPKPHDWPVKNVALSALGLLLFQIFFFTGARAVGVAVGTVVSIGFSPICVAVLALVLLKERPVAAWYPATALAIAGLVLLNWTGAETMQPMKIVPSLAAGASYSLYIIFCKPLARHHAPETIMMVLLLICGLCLLPLFHFHPTDWLWTVKGSLVALDLGVVTSALAFCLMLAGLKRTPASTASTLGLAEPLSAAALGFLCLHEPMTTYSLVGMACILGSALLLILAPQLPLPAAKAQAQR</sequence>
<comment type="caution">
    <text evidence="9">The sequence shown here is derived from an EMBL/GenBank/DDBJ whole genome shotgun (WGS) entry which is preliminary data.</text>
</comment>
<evidence type="ECO:0000256" key="7">
    <source>
        <dbReference type="SAM" id="SignalP"/>
    </source>
</evidence>
<dbReference type="PANTHER" id="PTHR32322">
    <property type="entry name" value="INNER MEMBRANE TRANSPORTER"/>
    <property type="match status" value="1"/>
</dbReference>
<evidence type="ECO:0000256" key="2">
    <source>
        <dbReference type="ARBA" id="ARBA00007362"/>
    </source>
</evidence>
<proteinExistence type="inferred from homology"/>
<feature type="transmembrane region" description="Helical" evidence="6">
    <location>
        <begin position="182"/>
        <end position="202"/>
    </location>
</feature>
<feature type="domain" description="EamA" evidence="8">
    <location>
        <begin position="158"/>
        <end position="285"/>
    </location>
</feature>
<feature type="transmembrane region" description="Helical" evidence="6">
    <location>
        <begin position="94"/>
        <end position="119"/>
    </location>
</feature>
<feature type="transmembrane region" description="Helical" evidence="6">
    <location>
        <begin position="242"/>
        <end position="260"/>
    </location>
</feature>
<organism evidence="9 10">
    <name type="scientific">Desulfobaculum xiamenense</name>
    <dbReference type="NCBI Taxonomy" id="995050"/>
    <lineage>
        <taxon>Bacteria</taxon>
        <taxon>Pseudomonadati</taxon>
        <taxon>Thermodesulfobacteriota</taxon>
        <taxon>Desulfovibrionia</taxon>
        <taxon>Desulfovibrionales</taxon>
        <taxon>Desulfovibrionaceae</taxon>
        <taxon>Desulfobaculum</taxon>
    </lineage>
</organism>
<keyword evidence="10" id="KW-1185">Reference proteome</keyword>
<gene>
    <name evidence="9" type="ORF">GGQ74_002840</name>
</gene>
<feature type="transmembrane region" description="Helical" evidence="6">
    <location>
        <begin position="38"/>
        <end position="58"/>
    </location>
</feature>
<feature type="signal peptide" evidence="7">
    <location>
        <begin position="1"/>
        <end position="28"/>
    </location>
</feature>
<feature type="domain" description="EamA" evidence="8">
    <location>
        <begin position="8"/>
        <end position="142"/>
    </location>
</feature>
<dbReference type="RefSeq" id="WP_167942239.1">
    <property type="nucleotide sequence ID" value="NZ_JAATJA010000004.1"/>
</dbReference>
<dbReference type="Proteomes" id="UP000580856">
    <property type="component" value="Unassembled WGS sequence"/>
</dbReference>
<dbReference type="InterPro" id="IPR000620">
    <property type="entry name" value="EamA_dom"/>
</dbReference>
<keyword evidence="5 6" id="KW-0472">Membrane</keyword>
<evidence type="ECO:0000256" key="1">
    <source>
        <dbReference type="ARBA" id="ARBA00004141"/>
    </source>
</evidence>
<name>A0A846QRZ9_9BACT</name>
<dbReference type="GO" id="GO:0016020">
    <property type="term" value="C:membrane"/>
    <property type="evidence" value="ECO:0007669"/>
    <property type="project" value="UniProtKB-SubCell"/>
</dbReference>
<protein>
    <submittedName>
        <fullName evidence="9">DME family drug/metabolite transporter</fullName>
    </submittedName>
</protein>
<feature type="chain" id="PRO_5032647953" evidence="7">
    <location>
        <begin position="29"/>
        <end position="301"/>
    </location>
</feature>
<dbReference type="AlphaFoldDB" id="A0A846QRZ9"/>
<keyword evidence="3 6" id="KW-0812">Transmembrane</keyword>
<feature type="transmembrane region" description="Helical" evidence="6">
    <location>
        <begin position="70"/>
        <end position="88"/>
    </location>
</feature>
<keyword evidence="7" id="KW-0732">Signal</keyword>
<accession>A0A846QRZ9</accession>
<dbReference type="InterPro" id="IPR037185">
    <property type="entry name" value="EmrE-like"/>
</dbReference>
<dbReference type="SUPFAM" id="SSF103481">
    <property type="entry name" value="Multidrug resistance efflux transporter EmrE"/>
    <property type="match status" value="2"/>
</dbReference>
<dbReference type="InterPro" id="IPR050638">
    <property type="entry name" value="AA-Vitamin_Transporters"/>
</dbReference>
<feature type="transmembrane region" description="Helical" evidence="6">
    <location>
        <begin position="126"/>
        <end position="146"/>
    </location>
</feature>
<evidence type="ECO:0000256" key="4">
    <source>
        <dbReference type="ARBA" id="ARBA00022989"/>
    </source>
</evidence>
<feature type="transmembrane region" description="Helical" evidence="6">
    <location>
        <begin position="266"/>
        <end position="287"/>
    </location>
</feature>